<protein>
    <submittedName>
        <fullName evidence="5">Helix-turn-helix transcriptional regulator</fullName>
    </submittedName>
</protein>
<keyword evidence="3" id="KW-0804">Transcription</keyword>
<comment type="caution">
    <text evidence="5">The sequence shown here is derived from an EMBL/GenBank/DDBJ whole genome shotgun (WGS) entry which is preliminary data.</text>
</comment>
<dbReference type="PANTHER" id="PTHR43214">
    <property type="entry name" value="TWO-COMPONENT RESPONSE REGULATOR"/>
    <property type="match status" value="1"/>
</dbReference>
<evidence type="ECO:0000313" key="6">
    <source>
        <dbReference type="Proteomes" id="UP000317881"/>
    </source>
</evidence>
<accession>A0A4Y3VX14</accession>
<gene>
    <name evidence="5" type="ORF">SSP24_72210</name>
</gene>
<name>A0A4Y3VX14_9ACTN</name>
<dbReference type="Pfam" id="PF00196">
    <property type="entry name" value="GerE"/>
    <property type="match status" value="1"/>
</dbReference>
<dbReference type="Proteomes" id="UP000317881">
    <property type="component" value="Unassembled WGS sequence"/>
</dbReference>
<dbReference type="InterPro" id="IPR039420">
    <property type="entry name" value="WalR-like"/>
</dbReference>
<dbReference type="GO" id="GO:0003677">
    <property type="term" value="F:DNA binding"/>
    <property type="evidence" value="ECO:0007669"/>
    <property type="project" value="UniProtKB-KW"/>
</dbReference>
<dbReference type="InterPro" id="IPR000792">
    <property type="entry name" value="Tscrpt_reg_LuxR_C"/>
</dbReference>
<dbReference type="Gene3D" id="3.40.50.2300">
    <property type="match status" value="1"/>
</dbReference>
<organism evidence="5 6">
    <name type="scientific">Streptomyces spinoverrucosus</name>
    <dbReference type="NCBI Taxonomy" id="284043"/>
    <lineage>
        <taxon>Bacteria</taxon>
        <taxon>Bacillati</taxon>
        <taxon>Actinomycetota</taxon>
        <taxon>Actinomycetes</taxon>
        <taxon>Kitasatosporales</taxon>
        <taxon>Streptomycetaceae</taxon>
        <taxon>Streptomyces</taxon>
    </lineage>
</organism>
<evidence type="ECO:0000256" key="1">
    <source>
        <dbReference type="ARBA" id="ARBA00023015"/>
    </source>
</evidence>
<evidence type="ECO:0000313" key="5">
    <source>
        <dbReference type="EMBL" id="GEC09566.1"/>
    </source>
</evidence>
<dbReference type="EMBL" id="BJND01000075">
    <property type="protein sequence ID" value="GEC09566.1"/>
    <property type="molecule type" value="Genomic_DNA"/>
</dbReference>
<dbReference type="RefSeq" id="WP_141314379.1">
    <property type="nucleotide sequence ID" value="NZ_BJND01000075.1"/>
</dbReference>
<evidence type="ECO:0000259" key="4">
    <source>
        <dbReference type="PROSITE" id="PS50043"/>
    </source>
</evidence>
<evidence type="ECO:0000256" key="3">
    <source>
        <dbReference type="ARBA" id="ARBA00023163"/>
    </source>
</evidence>
<reference evidence="5 6" key="1">
    <citation type="submission" date="2019-06" db="EMBL/GenBank/DDBJ databases">
        <title>Whole genome shotgun sequence of Streptomyces spinoverrucosus NBRC 14228.</title>
        <authorList>
            <person name="Hosoyama A."/>
            <person name="Uohara A."/>
            <person name="Ohji S."/>
            <person name="Ichikawa N."/>
        </authorList>
    </citation>
    <scope>NUCLEOTIDE SEQUENCE [LARGE SCALE GENOMIC DNA]</scope>
    <source>
        <strain evidence="5 6">NBRC 14228</strain>
    </source>
</reference>
<dbReference type="AlphaFoldDB" id="A0A4Y3VX14"/>
<keyword evidence="6" id="KW-1185">Reference proteome</keyword>
<dbReference type="PROSITE" id="PS50043">
    <property type="entry name" value="HTH_LUXR_2"/>
    <property type="match status" value="1"/>
</dbReference>
<dbReference type="SUPFAM" id="SSF46894">
    <property type="entry name" value="C-terminal effector domain of the bipartite response regulators"/>
    <property type="match status" value="1"/>
</dbReference>
<feature type="domain" description="HTH luxR-type" evidence="4">
    <location>
        <begin position="144"/>
        <end position="209"/>
    </location>
</feature>
<dbReference type="OrthoDB" id="4309410at2"/>
<dbReference type="CDD" id="cd06170">
    <property type="entry name" value="LuxR_C_like"/>
    <property type="match status" value="1"/>
</dbReference>
<dbReference type="PANTHER" id="PTHR43214:SF24">
    <property type="entry name" value="TRANSCRIPTIONAL REGULATORY PROTEIN NARL-RELATED"/>
    <property type="match status" value="1"/>
</dbReference>
<proteinExistence type="predicted"/>
<evidence type="ECO:0000256" key="2">
    <source>
        <dbReference type="ARBA" id="ARBA00023125"/>
    </source>
</evidence>
<keyword evidence="1" id="KW-0805">Transcription regulation</keyword>
<keyword evidence="2" id="KW-0238">DNA-binding</keyword>
<sequence length="211" mass="22595">MSNRTCVYVRASDPISEAGLKAAMRDRAELEVVGRDDLSGLDDTAVGVVASESLDDEALKLARSVRGAGAQHIVLVASSLDENGVVAAAEEGVSGLVRRCEATPDRLVQVITSVRRGAGVVPPDLLGRLIKQVSTIRQHALAPRGIASTGLTEREAAVLRLVAKGLDTREIAQQLLYSERTVKNALHDVTSRFHLRNRSHAVAYAIREGMI</sequence>
<dbReference type="InterPro" id="IPR016032">
    <property type="entry name" value="Sig_transdc_resp-reg_C-effctor"/>
</dbReference>
<dbReference type="SMART" id="SM00421">
    <property type="entry name" value="HTH_LUXR"/>
    <property type="match status" value="1"/>
</dbReference>
<dbReference type="GO" id="GO:0006355">
    <property type="term" value="P:regulation of DNA-templated transcription"/>
    <property type="evidence" value="ECO:0007669"/>
    <property type="project" value="InterPro"/>
</dbReference>
<dbReference type="PRINTS" id="PR00038">
    <property type="entry name" value="HTHLUXR"/>
</dbReference>